<proteinExistence type="predicted"/>
<protein>
    <submittedName>
        <fullName evidence="1">Uncharacterized protein</fullName>
    </submittedName>
</protein>
<dbReference type="RefSeq" id="WP_152063100.1">
    <property type="nucleotide sequence ID" value="NZ_CABWIC010000007.1"/>
</dbReference>
<name>A0A5K1ISP2_9ACTN</name>
<dbReference type="EMBL" id="CABWIC010000007">
    <property type="protein sequence ID" value="VWL91597.1"/>
    <property type="molecule type" value="Genomic_DNA"/>
</dbReference>
<evidence type="ECO:0000313" key="1">
    <source>
        <dbReference type="EMBL" id="VWL91597.1"/>
    </source>
</evidence>
<dbReference type="Proteomes" id="UP000405524">
    <property type="component" value="Unassembled WGS sequence"/>
</dbReference>
<reference evidence="1 2" key="1">
    <citation type="submission" date="2019-10" db="EMBL/GenBank/DDBJ databases">
        <authorList>
            <person name="Wolf R A."/>
        </authorList>
    </citation>
    <scope>NUCLEOTIDE SEQUENCE [LARGE SCALE GENOMIC DNA]</scope>
    <source>
        <strain evidence="1">Collinsella_intestinalis_DSM_13632</strain>
    </source>
</reference>
<gene>
    <name evidence="1" type="ORF">JKKLCJKK_00365</name>
</gene>
<organism evidence="1 2">
    <name type="scientific">Collinsella intestinalis</name>
    <dbReference type="NCBI Taxonomy" id="147207"/>
    <lineage>
        <taxon>Bacteria</taxon>
        <taxon>Bacillati</taxon>
        <taxon>Actinomycetota</taxon>
        <taxon>Coriobacteriia</taxon>
        <taxon>Coriobacteriales</taxon>
        <taxon>Coriobacteriaceae</taxon>
        <taxon>Collinsella</taxon>
    </lineage>
</organism>
<accession>A0A5K1ISP2</accession>
<evidence type="ECO:0000313" key="2">
    <source>
        <dbReference type="Proteomes" id="UP000405524"/>
    </source>
</evidence>
<dbReference type="AlphaFoldDB" id="A0A5K1ISP2"/>
<dbReference type="GeneID" id="77465356"/>
<sequence length="65" mass="6832">MRNGKTMTLLVNGLEAESTRFDGTPGSVRVAASGYGDEVSFRTDAKSAPAIGAKLKLTVEWGEGE</sequence>